<evidence type="ECO:0000313" key="2">
    <source>
        <dbReference type="Proteomes" id="UP000001396"/>
    </source>
</evidence>
<evidence type="ECO:0000313" key="1">
    <source>
        <dbReference type="EMBL" id="EFA79672.1"/>
    </source>
</evidence>
<protein>
    <submittedName>
        <fullName evidence="1">Uncharacterized protein</fullName>
    </submittedName>
</protein>
<gene>
    <name evidence="1" type="ORF">PPL_07363</name>
</gene>
<reference evidence="1 2" key="1">
    <citation type="journal article" date="2011" name="Genome Res.">
        <title>Phylogeny-wide analysis of social amoeba genomes highlights ancient origins for complex intercellular communication.</title>
        <authorList>
            <person name="Heidel A.J."/>
            <person name="Lawal H.M."/>
            <person name="Felder M."/>
            <person name="Schilde C."/>
            <person name="Helps N.R."/>
            <person name="Tunggal B."/>
            <person name="Rivero F."/>
            <person name="John U."/>
            <person name="Schleicher M."/>
            <person name="Eichinger L."/>
            <person name="Platzer M."/>
            <person name="Noegel A.A."/>
            <person name="Schaap P."/>
            <person name="Gloeckner G."/>
        </authorList>
    </citation>
    <scope>NUCLEOTIDE SEQUENCE [LARGE SCALE GENOMIC DNA]</scope>
    <source>
        <strain evidence="2">ATCC 26659 / Pp 5 / PN500</strain>
    </source>
</reference>
<name>D3BFR2_HETP5</name>
<keyword evidence="2" id="KW-1185">Reference proteome</keyword>
<comment type="caution">
    <text evidence="1">The sequence shown here is derived from an EMBL/GenBank/DDBJ whole genome shotgun (WGS) entry which is preliminary data.</text>
</comment>
<dbReference type="RefSeq" id="XP_020431793.1">
    <property type="nucleotide sequence ID" value="XM_020578198.1"/>
</dbReference>
<sequence>MTTIRAINKVQYVLQAQLSGAVVLFKDLLPPKEFKNVLNICKVMSYKIQFKYTEYATFG</sequence>
<dbReference type="AlphaFoldDB" id="D3BFR2"/>
<organism evidence="1 2">
    <name type="scientific">Heterostelium pallidum (strain ATCC 26659 / Pp 5 / PN500)</name>
    <name type="common">Cellular slime mold</name>
    <name type="synonym">Polysphondylium pallidum</name>
    <dbReference type="NCBI Taxonomy" id="670386"/>
    <lineage>
        <taxon>Eukaryota</taxon>
        <taxon>Amoebozoa</taxon>
        <taxon>Evosea</taxon>
        <taxon>Eumycetozoa</taxon>
        <taxon>Dictyostelia</taxon>
        <taxon>Acytosteliales</taxon>
        <taxon>Acytosteliaceae</taxon>
        <taxon>Heterostelium</taxon>
    </lineage>
</organism>
<proteinExistence type="predicted"/>
<dbReference type="InParanoid" id="D3BFR2"/>
<accession>D3BFR2</accession>
<dbReference type="EMBL" id="ADBJ01000032">
    <property type="protein sequence ID" value="EFA79672.1"/>
    <property type="molecule type" value="Genomic_DNA"/>
</dbReference>
<dbReference type="GeneID" id="31362844"/>
<dbReference type="Proteomes" id="UP000001396">
    <property type="component" value="Unassembled WGS sequence"/>
</dbReference>